<comment type="catalytic activity">
    <reaction evidence="7 8">
        <text>D-glyceraldehyde 3-phosphate = dihydroxyacetone phosphate</text>
        <dbReference type="Rhea" id="RHEA:18585"/>
        <dbReference type="ChEBI" id="CHEBI:57642"/>
        <dbReference type="ChEBI" id="CHEBI:59776"/>
        <dbReference type="EC" id="5.3.1.1"/>
    </reaction>
</comment>
<evidence type="ECO:0000256" key="8">
    <source>
        <dbReference type="RuleBase" id="RU363013"/>
    </source>
</evidence>
<keyword evidence="10" id="KW-1185">Reference proteome</keyword>
<dbReference type="HAMAP" id="MF_00147_B">
    <property type="entry name" value="TIM_B"/>
    <property type="match status" value="1"/>
</dbReference>
<comment type="subcellular location">
    <subcellularLocation>
        <location evidence="7 8">Cytoplasm</location>
    </subcellularLocation>
</comment>
<sequence length="252" mass="25920">MRTPLIAGNWKMNGLSADAVALADGVVQRVAGLDGIETVICPPFVHLPGVAGRLSDGIHLGAQNCADAGQGARTGEIAADMLADLGVRYVILGHSERRQFYGEDDATIAARYAQALGAGLRPILCVGETLEERDAGRTQAVVAEQINGVIDRLGSDTGLGHGVIAYEPVWAIGTGRTATAVQAQGVHAFIREILGERQPGLADTMRLLYGGSMKPANAADLLAQPDVDGGLIGGASLDAEDFAAICAAAARG</sequence>
<gene>
    <name evidence="7 9" type="primary">tpiA</name>
    <name evidence="9" type="ORF">V6X64_05610</name>
</gene>
<feature type="binding site" evidence="7">
    <location>
        <begin position="9"/>
        <end position="11"/>
    </location>
    <ligand>
        <name>substrate</name>
    </ligand>
</feature>
<dbReference type="InterPro" id="IPR013785">
    <property type="entry name" value="Aldolase_TIM"/>
</dbReference>
<feature type="binding site" evidence="7">
    <location>
        <position position="173"/>
    </location>
    <ligand>
        <name>substrate</name>
    </ligand>
</feature>
<feature type="binding site" evidence="7">
    <location>
        <begin position="233"/>
        <end position="234"/>
    </location>
    <ligand>
        <name>substrate</name>
    </ligand>
</feature>
<organism evidence="9 10">
    <name type="scientific">Spiribacter onubensis</name>
    <dbReference type="NCBI Taxonomy" id="3122420"/>
    <lineage>
        <taxon>Bacteria</taxon>
        <taxon>Pseudomonadati</taxon>
        <taxon>Pseudomonadota</taxon>
        <taxon>Gammaproteobacteria</taxon>
        <taxon>Chromatiales</taxon>
        <taxon>Ectothiorhodospiraceae</taxon>
        <taxon>Spiribacter</taxon>
    </lineage>
</organism>
<keyword evidence="4 7" id="KW-0963">Cytoplasm</keyword>
<dbReference type="Proteomes" id="UP001556653">
    <property type="component" value="Unassembled WGS sequence"/>
</dbReference>
<dbReference type="PANTHER" id="PTHR21139:SF42">
    <property type="entry name" value="TRIOSEPHOSPHATE ISOMERASE"/>
    <property type="match status" value="1"/>
</dbReference>
<dbReference type="InterPro" id="IPR020861">
    <property type="entry name" value="Triosephosphate_isomerase_AS"/>
</dbReference>
<comment type="similarity">
    <text evidence="2 7 8">Belongs to the triosephosphate isomerase family.</text>
</comment>
<evidence type="ECO:0000256" key="6">
    <source>
        <dbReference type="ARBA" id="ARBA00023235"/>
    </source>
</evidence>
<dbReference type="Gene3D" id="3.20.20.70">
    <property type="entry name" value="Aldolase class I"/>
    <property type="match status" value="1"/>
</dbReference>
<keyword evidence="3 7" id="KW-0312">Gluconeogenesis</keyword>
<dbReference type="InterPro" id="IPR022896">
    <property type="entry name" value="TrioseP_Isoase_bac/euk"/>
</dbReference>
<comment type="pathway">
    <text evidence="1">Carbohydrate metabolism; erythritol degradation.</text>
</comment>
<dbReference type="Pfam" id="PF00121">
    <property type="entry name" value="TIM"/>
    <property type="match status" value="1"/>
</dbReference>
<proteinExistence type="inferred from homology"/>
<comment type="pathway">
    <text evidence="7 8">Carbohydrate biosynthesis; gluconeogenesis.</text>
</comment>
<feature type="active site" description="Proton acceptor" evidence="7">
    <location>
        <position position="167"/>
    </location>
</feature>
<feature type="binding site" evidence="7">
    <location>
        <position position="212"/>
    </location>
    <ligand>
        <name>substrate</name>
    </ligand>
</feature>
<dbReference type="RefSeq" id="WP_367966944.1">
    <property type="nucleotide sequence ID" value="NZ_JBAKFJ010000001.1"/>
</dbReference>
<protein>
    <recommendedName>
        <fullName evidence="7 8">Triosephosphate isomerase</fullName>
        <shortName evidence="7">TIM</shortName>
        <shortName evidence="7">TPI</shortName>
        <ecNumber evidence="7 8">5.3.1.1</ecNumber>
    </recommendedName>
    <alternativeName>
        <fullName evidence="7">Triose-phosphate isomerase</fullName>
    </alternativeName>
</protein>
<dbReference type="PROSITE" id="PS00171">
    <property type="entry name" value="TIM_1"/>
    <property type="match status" value="1"/>
</dbReference>
<keyword evidence="6 7" id="KW-0413">Isomerase</keyword>
<evidence type="ECO:0000256" key="2">
    <source>
        <dbReference type="ARBA" id="ARBA00007422"/>
    </source>
</evidence>
<comment type="pathway">
    <text evidence="7 8">Carbohydrate degradation; glycolysis; D-glyceraldehyde 3-phosphate from glycerone phosphate: step 1/1.</text>
</comment>
<evidence type="ECO:0000256" key="4">
    <source>
        <dbReference type="ARBA" id="ARBA00022490"/>
    </source>
</evidence>
<dbReference type="GO" id="GO:0004807">
    <property type="term" value="F:triose-phosphate isomerase activity"/>
    <property type="evidence" value="ECO:0007669"/>
    <property type="project" value="UniProtKB-EC"/>
</dbReference>
<accession>A0ABV3S8L5</accession>
<evidence type="ECO:0000313" key="10">
    <source>
        <dbReference type="Proteomes" id="UP001556653"/>
    </source>
</evidence>
<comment type="function">
    <text evidence="7">Involved in the gluconeogenesis. Catalyzes stereospecifically the conversion of dihydroxyacetone phosphate (DHAP) to D-glyceraldehyde-3-phosphate (G3P).</text>
</comment>
<dbReference type="EC" id="5.3.1.1" evidence="7 8"/>
<dbReference type="EMBL" id="JBAKFJ010000001">
    <property type="protein sequence ID" value="MEX0386473.1"/>
    <property type="molecule type" value="Genomic_DNA"/>
</dbReference>
<dbReference type="CDD" id="cd00311">
    <property type="entry name" value="TIM"/>
    <property type="match status" value="1"/>
</dbReference>
<dbReference type="PROSITE" id="PS51440">
    <property type="entry name" value="TIM_2"/>
    <property type="match status" value="1"/>
</dbReference>
<evidence type="ECO:0000313" key="9">
    <source>
        <dbReference type="EMBL" id="MEX0386473.1"/>
    </source>
</evidence>
<evidence type="ECO:0000256" key="1">
    <source>
        <dbReference type="ARBA" id="ARBA00004939"/>
    </source>
</evidence>
<dbReference type="InterPro" id="IPR000652">
    <property type="entry name" value="Triosephosphate_isomerase"/>
</dbReference>
<evidence type="ECO:0000256" key="7">
    <source>
        <dbReference type="HAMAP-Rule" id="MF_00147"/>
    </source>
</evidence>
<evidence type="ECO:0000256" key="5">
    <source>
        <dbReference type="ARBA" id="ARBA00023152"/>
    </source>
</evidence>
<feature type="active site" description="Electrophile" evidence="7">
    <location>
        <position position="94"/>
    </location>
</feature>
<comment type="caution">
    <text evidence="9">The sequence shown here is derived from an EMBL/GenBank/DDBJ whole genome shotgun (WGS) entry which is preliminary data.</text>
</comment>
<comment type="subunit">
    <text evidence="7 8">Homodimer.</text>
</comment>
<evidence type="ECO:0000256" key="3">
    <source>
        <dbReference type="ARBA" id="ARBA00022432"/>
    </source>
</evidence>
<dbReference type="InterPro" id="IPR035990">
    <property type="entry name" value="TIM_sf"/>
</dbReference>
<dbReference type="PANTHER" id="PTHR21139">
    <property type="entry name" value="TRIOSEPHOSPHATE ISOMERASE"/>
    <property type="match status" value="1"/>
</dbReference>
<reference evidence="9 10" key="1">
    <citation type="submission" date="2024-02" db="EMBL/GenBank/DDBJ databases">
        <title>New especies of Spiribacter isolated from saline water.</title>
        <authorList>
            <person name="Leon M.J."/>
            <person name="De La Haba R."/>
            <person name="Sanchez-Porro C."/>
            <person name="Ventosa A."/>
        </authorList>
    </citation>
    <scope>NUCLEOTIDE SEQUENCE [LARGE SCALE GENOMIC DNA]</scope>
    <source>
        <strain evidence="10">ag22IC4-227</strain>
    </source>
</reference>
<dbReference type="SUPFAM" id="SSF51351">
    <property type="entry name" value="Triosephosphate isomerase (TIM)"/>
    <property type="match status" value="1"/>
</dbReference>
<dbReference type="NCBIfam" id="TIGR00419">
    <property type="entry name" value="tim"/>
    <property type="match status" value="1"/>
</dbReference>
<name>A0ABV3S8L5_9GAMM</name>
<keyword evidence="5 7" id="KW-0324">Glycolysis</keyword>